<dbReference type="PANTHER" id="PTHR35699:SF1">
    <property type="entry name" value="F2J10.10 PROTEIN"/>
    <property type="match status" value="1"/>
</dbReference>
<evidence type="ECO:0000256" key="2">
    <source>
        <dbReference type="SAM" id="Phobius"/>
    </source>
</evidence>
<keyword evidence="2" id="KW-0812">Transmembrane</keyword>
<keyword evidence="2" id="KW-1133">Transmembrane helix</keyword>
<dbReference type="Proteomes" id="UP001161247">
    <property type="component" value="Chromosome 4"/>
</dbReference>
<keyword evidence="4" id="KW-1185">Reference proteome</keyword>
<keyword evidence="2" id="KW-0472">Membrane</keyword>
<dbReference type="EMBL" id="OX459121">
    <property type="protein sequence ID" value="CAI9104224.1"/>
    <property type="molecule type" value="Genomic_DNA"/>
</dbReference>
<evidence type="ECO:0000313" key="3">
    <source>
        <dbReference type="EMBL" id="CAI9104224.1"/>
    </source>
</evidence>
<accession>A0AAV1D8P5</accession>
<name>A0AAV1D8P5_OLDCO</name>
<feature type="transmembrane region" description="Helical" evidence="2">
    <location>
        <begin position="159"/>
        <end position="189"/>
    </location>
</feature>
<evidence type="ECO:0000313" key="4">
    <source>
        <dbReference type="Proteomes" id="UP001161247"/>
    </source>
</evidence>
<feature type="compositionally biased region" description="Polar residues" evidence="1">
    <location>
        <begin position="62"/>
        <end position="76"/>
    </location>
</feature>
<gene>
    <name evidence="3" type="ORF">OLC1_LOCUS13194</name>
</gene>
<dbReference type="AlphaFoldDB" id="A0AAV1D8P5"/>
<organism evidence="3 4">
    <name type="scientific">Oldenlandia corymbosa var. corymbosa</name>
    <dbReference type="NCBI Taxonomy" id="529605"/>
    <lineage>
        <taxon>Eukaryota</taxon>
        <taxon>Viridiplantae</taxon>
        <taxon>Streptophyta</taxon>
        <taxon>Embryophyta</taxon>
        <taxon>Tracheophyta</taxon>
        <taxon>Spermatophyta</taxon>
        <taxon>Magnoliopsida</taxon>
        <taxon>eudicotyledons</taxon>
        <taxon>Gunneridae</taxon>
        <taxon>Pentapetalae</taxon>
        <taxon>asterids</taxon>
        <taxon>lamiids</taxon>
        <taxon>Gentianales</taxon>
        <taxon>Rubiaceae</taxon>
        <taxon>Rubioideae</taxon>
        <taxon>Spermacoceae</taxon>
        <taxon>Hedyotis-Oldenlandia complex</taxon>
        <taxon>Oldenlandia</taxon>
    </lineage>
</organism>
<feature type="region of interest" description="Disordered" evidence="1">
    <location>
        <begin position="57"/>
        <end position="124"/>
    </location>
</feature>
<feature type="compositionally biased region" description="Polar residues" evidence="1">
    <location>
        <begin position="94"/>
        <end position="110"/>
    </location>
</feature>
<protein>
    <submittedName>
        <fullName evidence="3">OLC1v1002855C1</fullName>
    </submittedName>
</protein>
<evidence type="ECO:0000256" key="1">
    <source>
        <dbReference type="SAM" id="MobiDB-lite"/>
    </source>
</evidence>
<reference evidence="3" key="1">
    <citation type="submission" date="2023-03" db="EMBL/GenBank/DDBJ databases">
        <authorList>
            <person name="Julca I."/>
        </authorList>
    </citation>
    <scope>NUCLEOTIDE SEQUENCE</scope>
</reference>
<proteinExistence type="predicted"/>
<dbReference type="PANTHER" id="PTHR35699">
    <property type="entry name" value="F2J10.10 PROTEIN"/>
    <property type="match status" value="1"/>
</dbReference>
<sequence>MASFHVSLKSSISPFSVSQSQYSPSRWSYFCSEFSSTVSLGRNFGRGSRKLRPMILPRRFRISSSSTKESPDQSNGEEPPESLFMKELKKRGMTPTSVLEDSKKSSNAGDETNYREEDGGFSTRNTVSMDAETKLKNQLEESRALNSEGLEGLIPRAKLLLTLGGTFFLAFWPLILITVAFTTGLYLYFGTSFIHDGRDSNINIPEYIDPYQLLEEERLSQTAPRLY</sequence>